<evidence type="ECO:0000313" key="8">
    <source>
        <dbReference type="EMBL" id="MCY9545955.1"/>
    </source>
</evidence>
<reference evidence="7" key="1">
    <citation type="submission" date="2015-07" db="EMBL/GenBank/DDBJ databases">
        <title>MeaNS - Measles Nucleotide Surveillance Program.</title>
        <authorList>
            <person name="Tran T."/>
            <person name="Druce J."/>
        </authorList>
    </citation>
    <scope>NUCLEOTIDE SEQUENCE</scope>
    <source>
        <strain evidence="7">DSM 23493</strain>
    </source>
</reference>
<evidence type="ECO:0000313" key="9">
    <source>
        <dbReference type="Proteomes" id="UP000037326"/>
    </source>
</evidence>
<dbReference type="EMBL" id="LFXJ01000010">
    <property type="protein sequence ID" value="KMY29052.1"/>
    <property type="molecule type" value="Genomic_DNA"/>
</dbReference>
<dbReference type="PANTHER" id="PTHR43461:SF1">
    <property type="entry name" value="TRANSMEMBRANE PROTEIN 256"/>
    <property type="match status" value="1"/>
</dbReference>
<dbReference type="Proteomes" id="UP001527052">
    <property type="component" value="Unassembled WGS sequence"/>
</dbReference>
<proteinExistence type="inferred from homology"/>
<dbReference type="PANTHER" id="PTHR43461">
    <property type="entry name" value="TRANSMEMBRANE PROTEIN 256"/>
    <property type="match status" value="1"/>
</dbReference>
<keyword evidence="5 6" id="KW-0472">Membrane</keyword>
<feature type="transmembrane region" description="Helical" evidence="6">
    <location>
        <begin position="72"/>
        <end position="92"/>
    </location>
</feature>
<comment type="similarity">
    <text evidence="2">Belongs to the UPF0382 family.</text>
</comment>
<gene>
    <name evidence="7" type="ORF">ACZ11_18160</name>
    <name evidence="8" type="ORF">M5W82_03240</name>
</gene>
<feature type="transmembrane region" description="Helical" evidence="6">
    <location>
        <begin position="98"/>
        <end position="122"/>
    </location>
</feature>
<evidence type="ECO:0000256" key="2">
    <source>
        <dbReference type="ARBA" id="ARBA00009694"/>
    </source>
</evidence>
<evidence type="ECO:0000256" key="5">
    <source>
        <dbReference type="ARBA" id="ARBA00023136"/>
    </source>
</evidence>
<comment type="caution">
    <text evidence="7">The sequence shown here is derived from an EMBL/GenBank/DDBJ whole genome shotgun (WGS) entry which is preliminary data.</text>
</comment>
<name>A0A0K9F4E4_9BACI</name>
<reference evidence="8 10" key="3">
    <citation type="submission" date="2022-05" db="EMBL/GenBank/DDBJ databases">
        <title>Genome Sequencing of Bee-Associated Microbes.</title>
        <authorList>
            <person name="Dunlap C."/>
        </authorList>
    </citation>
    <scope>NUCLEOTIDE SEQUENCE [LARGE SCALE GENOMIC DNA]</scope>
    <source>
        <strain evidence="8 10">NRRL BD-083</strain>
    </source>
</reference>
<sequence length="126" mass="13416">MKKFIVTGALHGFLAVALGAFGAHALKEVLDDYSRGIWETAVQYQMFHATALLVIGILMSSKLLGEVKQLNLAGIFFNLGIVFFSGSLYVLAISGVKVLGAITPIGGVLFLAGWVLIIVSALKHAR</sequence>
<evidence type="ECO:0000256" key="3">
    <source>
        <dbReference type="ARBA" id="ARBA00022692"/>
    </source>
</evidence>
<dbReference type="InterPro" id="IPR006696">
    <property type="entry name" value="DUF423"/>
</dbReference>
<organism evidence="7 9">
    <name type="scientific">Lysinibacillus xylanilyticus</name>
    <dbReference type="NCBI Taxonomy" id="582475"/>
    <lineage>
        <taxon>Bacteria</taxon>
        <taxon>Bacillati</taxon>
        <taxon>Bacillota</taxon>
        <taxon>Bacilli</taxon>
        <taxon>Bacillales</taxon>
        <taxon>Bacillaceae</taxon>
        <taxon>Lysinibacillus</taxon>
    </lineage>
</organism>
<keyword evidence="10" id="KW-1185">Reference proteome</keyword>
<protein>
    <submittedName>
        <fullName evidence="8">DUF423 domain-containing protein</fullName>
    </submittedName>
    <submittedName>
        <fullName evidence="7">Membrane protein</fullName>
    </submittedName>
</protein>
<dbReference type="AlphaFoldDB" id="A0A0K9F4E4"/>
<dbReference type="Proteomes" id="UP000037326">
    <property type="component" value="Unassembled WGS sequence"/>
</dbReference>
<dbReference type="Pfam" id="PF04241">
    <property type="entry name" value="DUF423"/>
    <property type="match status" value="1"/>
</dbReference>
<dbReference type="OrthoDB" id="9802121at2"/>
<feature type="transmembrane region" description="Helical" evidence="6">
    <location>
        <begin position="41"/>
        <end position="60"/>
    </location>
</feature>
<dbReference type="PATRIC" id="fig|582475.4.peg.2684"/>
<dbReference type="EMBL" id="JAMDLZ010000005">
    <property type="protein sequence ID" value="MCY9545955.1"/>
    <property type="molecule type" value="Genomic_DNA"/>
</dbReference>
<comment type="subcellular location">
    <subcellularLocation>
        <location evidence="1">Membrane</location>
        <topology evidence="1">Multi-pass membrane protein</topology>
    </subcellularLocation>
</comment>
<evidence type="ECO:0000256" key="1">
    <source>
        <dbReference type="ARBA" id="ARBA00004141"/>
    </source>
</evidence>
<keyword evidence="4 6" id="KW-1133">Transmembrane helix</keyword>
<evidence type="ECO:0000256" key="6">
    <source>
        <dbReference type="SAM" id="Phobius"/>
    </source>
</evidence>
<evidence type="ECO:0000313" key="7">
    <source>
        <dbReference type="EMBL" id="KMY29052.1"/>
    </source>
</evidence>
<keyword evidence="3 6" id="KW-0812">Transmembrane</keyword>
<accession>A0A0K9F4E4</accession>
<dbReference type="RefSeq" id="WP_049667955.1">
    <property type="nucleotide sequence ID" value="NZ_CP189807.1"/>
</dbReference>
<dbReference type="GeneID" id="96600145"/>
<evidence type="ECO:0000313" key="10">
    <source>
        <dbReference type="Proteomes" id="UP001527052"/>
    </source>
</evidence>
<dbReference type="GO" id="GO:0005886">
    <property type="term" value="C:plasma membrane"/>
    <property type="evidence" value="ECO:0007669"/>
    <property type="project" value="TreeGrafter"/>
</dbReference>
<evidence type="ECO:0000256" key="4">
    <source>
        <dbReference type="ARBA" id="ARBA00022989"/>
    </source>
</evidence>
<reference evidence="9" key="2">
    <citation type="submission" date="2015-07" db="EMBL/GenBank/DDBJ databases">
        <authorList>
            <consortium name="Consortium for Microbial Forensics and Genomics (microFORGE)"/>
            <person name="Knight B.M."/>
            <person name="Roberts D.P."/>
            <person name="Lin D."/>
            <person name="Hari K."/>
            <person name="Fletcher J."/>
            <person name="Melcher U."/>
            <person name="Blagden T."/>
            <person name="Winegar R.A."/>
        </authorList>
    </citation>
    <scope>NUCLEOTIDE SEQUENCE [LARGE SCALE GENOMIC DNA]</scope>
    <source>
        <strain evidence="9">DSM 23493</strain>
    </source>
</reference>